<evidence type="ECO:0000313" key="3">
    <source>
        <dbReference type="EMBL" id="WKW16499.1"/>
    </source>
</evidence>
<keyword evidence="4" id="KW-1185">Reference proteome</keyword>
<evidence type="ECO:0000313" key="4">
    <source>
        <dbReference type="Proteomes" id="UP001229955"/>
    </source>
</evidence>
<evidence type="ECO:0000313" key="2">
    <source>
        <dbReference type="EMBL" id="WKW13593.1"/>
    </source>
</evidence>
<dbReference type="EMBL" id="CP130612">
    <property type="protein sequence ID" value="WKW13593.1"/>
    <property type="molecule type" value="Genomic_DNA"/>
</dbReference>
<accession>A0AA49JXU4</accession>
<dbReference type="EMBL" id="CP130613">
    <property type="protein sequence ID" value="WKW16499.1"/>
    <property type="molecule type" value="Genomic_DNA"/>
</dbReference>
<evidence type="ECO:0008006" key="5">
    <source>
        <dbReference type="Google" id="ProtNLM"/>
    </source>
</evidence>
<dbReference type="Proteomes" id="UP001229955">
    <property type="component" value="Chromosome"/>
</dbReference>
<dbReference type="KEGG" id="pspc:Strain318_002915"/>
<reference evidence="2" key="1">
    <citation type="submission" date="2023-07" db="EMBL/GenBank/DDBJ databases">
        <authorList>
            <person name="Haufschild T."/>
            <person name="Kallscheuer N."/>
            <person name="Hammer J."/>
            <person name="Kohn T."/>
            <person name="Kabuu M."/>
            <person name="Jogler M."/>
            <person name="Wohfarth N."/>
            <person name="Heuer A."/>
            <person name="Rohde M."/>
            <person name="van Teeseling M.C.F."/>
            <person name="Jogler C."/>
        </authorList>
    </citation>
    <scope>NUCLEOTIDE SEQUENCE</scope>
    <source>
        <strain evidence="2">Strain 138</strain>
        <strain evidence="3">Strain 318</strain>
    </source>
</reference>
<evidence type="ECO:0000256" key="1">
    <source>
        <dbReference type="SAM" id="SignalP"/>
    </source>
</evidence>
<dbReference type="RefSeq" id="WP_367886431.1">
    <property type="nucleotide sequence ID" value="NZ_CP130612.1"/>
</dbReference>
<protein>
    <recommendedName>
        <fullName evidence="5">DUF5683 domain-containing protein</fullName>
    </recommendedName>
</protein>
<feature type="signal peptide" evidence="1">
    <location>
        <begin position="1"/>
        <end position="29"/>
    </location>
</feature>
<proteinExistence type="predicted"/>
<feature type="chain" id="PRO_5041437913" description="DUF5683 domain-containing protein" evidence="1">
    <location>
        <begin position="30"/>
        <end position="516"/>
    </location>
</feature>
<sequence length="516" mass="55502">MATSPDGKGGRRALPSSALLLALACALSAAQPRVATSQRAPTAPDSVLTAGPRDTAFTQWRAEVREHGRFGSSFLLMGQRYQVLVVTPMALDVLAPDSLVVRHARGCQPVLQYPDAVIDSAAAMRPWAAFDSAAAARPTVAFTILPADPVRIDCARGQLARFAAITRGAVFGVPPAYNPVYDATRAELRRDGELIPEVLLGSAPVRKHAIGAVVEDDTRQVRLYVPVDAFAPYDDGRTADLSLFVSSPVDDAPDILRVPPELARAVWAQFQPWRARQLGHDGARPLDALTLEFPEPRDTVLRRAHAEFRAGAWGLATSTVLGRLARTPLPRAPEVRDGMVLGAATFVAYGYDEDATALLTDVAAFYPCLRMTAGAPDEMHRILDRVRPQARCTSLRLPLVAAAGLVPGGGQIITPGRRAFGQTLLLATVGAFAAAQGLHAYSRSAYDDYLANTGSTSTPAAADYRRADLTRNIGNAMTIGAISVWSYAAIEGVFMEWRHKRRIADVQDVGARRRSR</sequence>
<gene>
    <name evidence="2" type="ORF">Strain138_002917</name>
    <name evidence="3" type="ORF">Strain318_002915</name>
</gene>
<organism evidence="2">
    <name type="scientific">Pseudogemmatithrix spongiicola</name>
    <dbReference type="NCBI Taxonomy" id="3062599"/>
    <lineage>
        <taxon>Bacteria</taxon>
        <taxon>Pseudomonadati</taxon>
        <taxon>Gemmatimonadota</taxon>
        <taxon>Gemmatimonadia</taxon>
        <taxon>Gemmatimonadales</taxon>
        <taxon>Gemmatimonadaceae</taxon>
        <taxon>Pseudogemmatithrix</taxon>
    </lineage>
</organism>
<accession>A0AA49Q953</accession>
<dbReference type="AlphaFoldDB" id="A0AA49JXU4"/>
<keyword evidence="1" id="KW-0732">Signal</keyword>
<name>A0AA49JXU4_9BACT</name>